<dbReference type="EMBL" id="ONZQ02000002">
    <property type="protein sequence ID" value="SPN99022.1"/>
    <property type="molecule type" value="Genomic_DNA"/>
</dbReference>
<feature type="compositionally biased region" description="Acidic residues" evidence="3">
    <location>
        <begin position="110"/>
        <end position="138"/>
    </location>
</feature>
<feature type="compositionally biased region" description="Acidic residues" evidence="3">
    <location>
        <begin position="237"/>
        <end position="250"/>
    </location>
</feature>
<accession>A0AAE8MSZ4</accession>
<evidence type="ECO:0000259" key="4">
    <source>
        <dbReference type="Pfam" id="PF08164"/>
    </source>
</evidence>
<evidence type="ECO:0000259" key="5">
    <source>
        <dbReference type="Pfam" id="PF13339"/>
    </source>
</evidence>
<dbReference type="InterPro" id="IPR012617">
    <property type="entry name" value="AATF_C"/>
</dbReference>
<evidence type="ECO:0000256" key="3">
    <source>
        <dbReference type="SAM" id="MobiDB-lite"/>
    </source>
</evidence>
<name>A0AAE8MSZ4_9PEZI</name>
<feature type="domain" description="Apoptosis-antagonizing transcription factor C-terminal" evidence="4">
    <location>
        <begin position="463"/>
        <end position="546"/>
    </location>
</feature>
<dbReference type="InterPro" id="IPR039223">
    <property type="entry name" value="AATF/Bfr2"/>
</dbReference>
<dbReference type="PANTHER" id="PTHR15565:SF0">
    <property type="entry name" value="PROTEIN AATF"/>
    <property type="match status" value="1"/>
</dbReference>
<evidence type="ECO:0000313" key="6">
    <source>
        <dbReference type="EMBL" id="SPN99022.1"/>
    </source>
</evidence>
<feature type="domain" description="AATF leucine zipper-containing" evidence="5">
    <location>
        <begin position="278"/>
        <end position="396"/>
    </location>
</feature>
<dbReference type="GO" id="GO:0000462">
    <property type="term" value="P:maturation of SSU-rRNA from tricistronic rRNA transcript (SSU-rRNA, 5.8S rRNA, LSU-rRNA)"/>
    <property type="evidence" value="ECO:0007669"/>
    <property type="project" value="TreeGrafter"/>
</dbReference>
<gene>
    <name evidence="6" type="ORF">DNG_02061</name>
</gene>
<reference evidence="6" key="1">
    <citation type="submission" date="2018-03" db="EMBL/GenBank/DDBJ databases">
        <authorList>
            <person name="Guldener U."/>
        </authorList>
    </citation>
    <scope>NUCLEOTIDE SEQUENCE</scope>
</reference>
<feature type="compositionally biased region" description="Acidic residues" evidence="3">
    <location>
        <begin position="170"/>
        <end position="201"/>
    </location>
</feature>
<evidence type="ECO:0000256" key="1">
    <source>
        <dbReference type="ARBA" id="ARBA00008966"/>
    </source>
</evidence>
<dbReference type="Pfam" id="PF13339">
    <property type="entry name" value="AATF-Che1"/>
    <property type="match status" value="1"/>
</dbReference>
<dbReference type="PANTHER" id="PTHR15565">
    <property type="entry name" value="AATF PROTEIN APOPTOSIS ANTAGONIZING TRANSCRIPTION FACTOR"/>
    <property type="match status" value="1"/>
</dbReference>
<comment type="similarity">
    <text evidence="1">Belongs to the AATF family.</text>
</comment>
<evidence type="ECO:0000256" key="2">
    <source>
        <dbReference type="ARBA" id="ARBA00013850"/>
    </source>
</evidence>
<feature type="region of interest" description="Disordered" evidence="3">
    <location>
        <begin position="552"/>
        <end position="575"/>
    </location>
</feature>
<feature type="region of interest" description="Disordered" evidence="3">
    <location>
        <begin position="1"/>
        <end position="261"/>
    </location>
</feature>
<feature type="compositionally biased region" description="Low complexity" evidence="3">
    <location>
        <begin position="203"/>
        <end position="213"/>
    </location>
</feature>
<sequence>MAGKVAARLPRSVGIDSQPPAKDFDPEEDAPSSGDDSGVDSEEERAGTEHYINVGKSKLRGKEPLALGPQYKGARVSREALEASDDDDDDEDDDEGSDESDSGDMFADPETADLEADTAAYDDDSEIDSDEAFAEGDEEVFKGYTFRGGSKGVTNEEKKKKRPIAADFMSDSDEEKSEEKSEDEDEEEDEEEEDSDEDGDGVDIGSDSSGDVDMNGLGDDADSGSSDDSDGGAPIGSDDDEEAADSDGSEADQQPVKKADANGKKAVFAAISDSARQDIEKGQAVRQQRKVFDGLLNLRVRLQKALVAVNTLGQIESDDSTGGEAYEAAEEAALKLWNTIDDLRSGIGGSSSKAGEKRKREVVLSTPTETIWEYTNANEQVARKQRRKTLDKWSNKIGATTIPMGNKLNLKTTRTTISTVLEEQLLEPERLVKRSRVPRSCAPLQASKGVKEDAGIYDDADFYQILLKELVDQRTADSEAAQSAGVATVQWAAMKEAKTSKVVDRRASRGRKMRFTVHEKLAGFMAVEDRRSWEREAIDRFFGTMFGRKMELNEDESDEEEEINAEEAGLRLFRS</sequence>
<dbReference type="AlphaFoldDB" id="A0AAE8MSZ4"/>
<feature type="compositionally biased region" description="Acidic residues" evidence="3">
    <location>
        <begin position="219"/>
        <end position="230"/>
    </location>
</feature>
<dbReference type="GO" id="GO:0005730">
    <property type="term" value="C:nucleolus"/>
    <property type="evidence" value="ECO:0007669"/>
    <property type="project" value="TreeGrafter"/>
</dbReference>
<feature type="compositionally biased region" description="Acidic residues" evidence="3">
    <location>
        <begin position="82"/>
        <end position="102"/>
    </location>
</feature>
<dbReference type="Pfam" id="PF08164">
    <property type="entry name" value="TRAUB"/>
    <property type="match status" value="1"/>
</dbReference>
<protein>
    <recommendedName>
        <fullName evidence="2">Protein BFR2</fullName>
    </recommendedName>
</protein>
<evidence type="ECO:0000313" key="7">
    <source>
        <dbReference type="Proteomes" id="UP001187682"/>
    </source>
</evidence>
<comment type="caution">
    <text evidence="6">The sequence shown here is derived from an EMBL/GenBank/DDBJ whole genome shotgun (WGS) entry which is preliminary data.</text>
</comment>
<feature type="compositionally biased region" description="Acidic residues" evidence="3">
    <location>
        <begin position="553"/>
        <end position="565"/>
    </location>
</feature>
<keyword evidence="7" id="KW-1185">Reference proteome</keyword>
<dbReference type="InterPro" id="IPR025160">
    <property type="entry name" value="AATF"/>
</dbReference>
<proteinExistence type="inferred from homology"/>
<dbReference type="Proteomes" id="UP001187682">
    <property type="component" value="Unassembled WGS sequence"/>
</dbReference>
<organism evidence="6 7">
    <name type="scientific">Cephalotrichum gorgonifer</name>
    <dbReference type="NCBI Taxonomy" id="2041049"/>
    <lineage>
        <taxon>Eukaryota</taxon>
        <taxon>Fungi</taxon>
        <taxon>Dikarya</taxon>
        <taxon>Ascomycota</taxon>
        <taxon>Pezizomycotina</taxon>
        <taxon>Sordariomycetes</taxon>
        <taxon>Hypocreomycetidae</taxon>
        <taxon>Microascales</taxon>
        <taxon>Microascaceae</taxon>
        <taxon>Cephalotrichum</taxon>
    </lineage>
</organism>